<protein>
    <submittedName>
        <fullName evidence="4">Putative Zn-dependent peptidase</fullName>
    </submittedName>
</protein>
<sequence length="469" mass="49608">MNTLNKTLLALAIGLSFQAQAAEAMKMPPDLPPLGQDKAIPAPQITKKTLANGLQVWVLPRKGLPRVDFVLALRGAGHGADPASHPGAAKLLAGLMNEGTAQRDSKAIAEAAQGMGGSVGAGASNDGITVYANALSAHAPAMTALLAEVARQPAFPEGEVKLAQANALQALKVASAQPGFRAEKALNEAIYGDHPYGRTQETEASIQAVTPEWLRSEHAKRFRPDRALLVITGRLSADQALKLAQAHFGDWKNQGSALPELAAAPTQAKPQHILLERPGSVQATLRLGRPGQAASADDQVALRLASTILGGSFSSRINMNLREEKGYTYGASAGARSFRDGGAIRGGADVRNAVTGASMEEYVKEYRRLGQEAVGADEMAMNKRFIAGSYLLATQMQAAVAQTLANNWLVGLPPEFLGQYVPKVQQVSPAQIQAVAKKYFAPEDQSWVVVGDKAQIAEQLKAYGEFKTP</sequence>
<organism evidence="4 5">
    <name type="scientific">Inhella inkyongensis</name>
    <dbReference type="NCBI Taxonomy" id="392593"/>
    <lineage>
        <taxon>Bacteria</taxon>
        <taxon>Pseudomonadati</taxon>
        <taxon>Pseudomonadota</taxon>
        <taxon>Betaproteobacteria</taxon>
        <taxon>Burkholderiales</taxon>
        <taxon>Sphaerotilaceae</taxon>
        <taxon>Inhella</taxon>
    </lineage>
</organism>
<evidence type="ECO:0000259" key="2">
    <source>
        <dbReference type="Pfam" id="PF00675"/>
    </source>
</evidence>
<evidence type="ECO:0000259" key="3">
    <source>
        <dbReference type="Pfam" id="PF05193"/>
    </source>
</evidence>
<keyword evidence="5" id="KW-1185">Reference proteome</keyword>
<dbReference type="SUPFAM" id="SSF63411">
    <property type="entry name" value="LuxS/MPP-like metallohydrolase"/>
    <property type="match status" value="2"/>
</dbReference>
<dbReference type="Pfam" id="PF00675">
    <property type="entry name" value="Peptidase_M16"/>
    <property type="match status" value="1"/>
</dbReference>
<feature type="domain" description="Peptidase M16 C-terminal" evidence="3">
    <location>
        <begin position="209"/>
        <end position="383"/>
    </location>
</feature>
<dbReference type="InterPro" id="IPR050361">
    <property type="entry name" value="MPP/UQCRC_Complex"/>
</dbReference>
<keyword evidence="1" id="KW-0732">Signal</keyword>
<dbReference type="InterPro" id="IPR011765">
    <property type="entry name" value="Pept_M16_N"/>
</dbReference>
<evidence type="ECO:0000313" key="4">
    <source>
        <dbReference type="EMBL" id="MBB5204793.1"/>
    </source>
</evidence>
<dbReference type="RefSeq" id="WP_246071507.1">
    <property type="nucleotide sequence ID" value="NZ_CP040709.1"/>
</dbReference>
<name>A0A840S516_9BURK</name>
<accession>A0A840S516</accession>
<dbReference type="GO" id="GO:0046872">
    <property type="term" value="F:metal ion binding"/>
    <property type="evidence" value="ECO:0007669"/>
    <property type="project" value="InterPro"/>
</dbReference>
<dbReference type="EMBL" id="JACHHO010000002">
    <property type="protein sequence ID" value="MBB5204793.1"/>
    <property type="molecule type" value="Genomic_DNA"/>
</dbReference>
<comment type="caution">
    <text evidence="4">The sequence shown here is derived from an EMBL/GenBank/DDBJ whole genome shotgun (WGS) entry which is preliminary data.</text>
</comment>
<dbReference type="Gene3D" id="3.30.830.10">
    <property type="entry name" value="Metalloenzyme, LuxS/M16 peptidase-like"/>
    <property type="match status" value="2"/>
</dbReference>
<feature type="signal peptide" evidence="1">
    <location>
        <begin position="1"/>
        <end position="21"/>
    </location>
</feature>
<evidence type="ECO:0000256" key="1">
    <source>
        <dbReference type="SAM" id="SignalP"/>
    </source>
</evidence>
<dbReference type="InterPro" id="IPR011249">
    <property type="entry name" value="Metalloenz_LuxS/M16"/>
</dbReference>
<dbReference type="InterPro" id="IPR007863">
    <property type="entry name" value="Peptidase_M16_C"/>
</dbReference>
<dbReference type="PANTHER" id="PTHR11851:SF224">
    <property type="entry name" value="PROCESSING PROTEASE"/>
    <property type="match status" value="1"/>
</dbReference>
<dbReference type="PANTHER" id="PTHR11851">
    <property type="entry name" value="METALLOPROTEASE"/>
    <property type="match status" value="1"/>
</dbReference>
<proteinExistence type="predicted"/>
<evidence type="ECO:0000313" key="5">
    <source>
        <dbReference type="Proteomes" id="UP000554837"/>
    </source>
</evidence>
<dbReference type="AlphaFoldDB" id="A0A840S516"/>
<dbReference type="Pfam" id="PF05193">
    <property type="entry name" value="Peptidase_M16_C"/>
    <property type="match status" value="1"/>
</dbReference>
<feature type="chain" id="PRO_5032658301" evidence="1">
    <location>
        <begin position="22"/>
        <end position="469"/>
    </location>
</feature>
<reference evidence="4 5" key="1">
    <citation type="submission" date="2020-08" db="EMBL/GenBank/DDBJ databases">
        <title>Genomic Encyclopedia of Type Strains, Phase IV (KMG-IV): sequencing the most valuable type-strain genomes for metagenomic binning, comparative biology and taxonomic classification.</title>
        <authorList>
            <person name="Goeker M."/>
        </authorList>
    </citation>
    <scope>NUCLEOTIDE SEQUENCE [LARGE SCALE GENOMIC DNA]</scope>
    <source>
        <strain evidence="4 5">DSM 23958</strain>
    </source>
</reference>
<dbReference type="Proteomes" id="UP000554837">
    <property type="component" value="Unassembled WGS sequence"/>
</dbReference>
<feature type="domain" description="Peptidase M16 N-terminal" evidence="2">
    <location>
        <begin position="76"/>
        <end position="199"/>
    </location>
</feature>
<gene>
    <name evidence="4" type="ORF">HNQ51_002107</name>
</gene>